<dbReference type="InterPro" id="IPR028098">
    <property type="entry name" value="Glyco_trans_4-like_N"/>
</dbReference>
<dbReference type="PANTHER" id="PTHR45947">
    <property type="entry name" value="SULFOQUINOVOSYL TRANSFERASE SQD2"/>
    <property type="match status" value="1"/>
</dbReference>
<comment type="caution">
    <text evidence="3">The sequence shown here is derived from an EMBL/GenBank/DDBJ whole genome shotgun (WGS) entry which is preliminary data.</text>
</comment>
<reference evidence="3" key="1">
    <citation type="journal article" date="2018" name="Genome Biol.">
        <title>SKESA: strategic k-mer extension for scrupulous assemblies.</title>
        <authorList>
            <person name="Souvorov A."/>
            <person name="Agarwala R."/>
            <person name="Lipman D.J."/>
        </authorList>
    </citation>
    <scope>NUCLEOTIDE SEQUENCE</scope>
    <source>
        <strain evidence="3">CL18-200174</strain>
    </source>
</reference>
<gene>
    <name evidence="3" type="ORF">JBK99_07085</name>
</gene>
<dbReference type="GO" id="GO:0016757">
    <property type="term" value="F:glycosyltransferase activity"/>
    <property type="evidence" value="ECO:0007669"/>
    <property type="project" value="InterPro"/>
</dbReference>
<dbReference type="EMBL" id="DACWOD010000004">
    <property type="protein sequence ID" value="HAU2396095.1"/>
    <property type="molecule type" value="Genomic_DNA"/>
</dbReference>
<dbReference type="Gene3D" id="3.40.50.2000">
    <property type="entry name" value="Glycogen Phosphorylase B"/>
    <property type="match status" value="2"/>
</dbReference>
<protein>
    <submittedName>
        <fullName evidence="3">Glycosyltransferase family 4 protein</fullName>
    </submittedName>
</protein>
<dbReference type="PANTHER" id="PTHR45947:SF15">
    <property type="entry name" value="TEICHURONIC ACID BIOSYNTHESIS GLYCOSYLTRANSFERASE TUAC-RELATED"/>
    <property type="match status" value="1"/>
</dbReference>
<feature type="domain" description="Glycosyl transferase family 1" evidence="1">
    <location>
        <begin position="224"/>
        <end position="377"/>
    </location>
</feature>
<evidence type="ECO:0000313" key="3">
    <source>
        <dbReference type="EMBL" id="HAU2396095.1"/>
    </source>
</evidence>
<sequence>MRVLFVNTGPWGTGSFTVIKGLTKELLKLGHVVKILFPDSDLESIDKDEYYKNPDLYDIWKFPIQNKTTQLPTFPLMITDPHPRNPNFLTFKDLTNEQLDLYELELTKKIALLLKTFKPDIIECHHIWCASWVCSKLGVDFSVVAHHSDQMGFRFDRRMQAKALASAKAAKKIITVSESVKREVMRLYHTDESKILVTANGYDKDIFKICKVNRESVLQRLGIDIPTDAPIISFAGKISRTKGIDHLLQANKLLDPAMNIHIIVMGAGDIKAICDKMDPNSYSLKNIHFVGHQIPEHLAEIQNISRVGVMPSRSEGFGISCLEAMGCGVPMIVTRCGGPEQFAIGRIINVGAVKELASSIMAILALSNSEYQKLSNEAVSAAAKFSWKKIAEEHLHVYEKIVSERTSA</sequence>
<reference evidence="3" key="2">
    <citation type="submission" date="2019-09" db="EMBL/GenBank/DDBJ databases">
        <authorList>
            <consortium name="NCBI Pathogen Detection Project"/>
        </authorList>
    </citation>
    <scope>NUCLEOTIDE SEQUENCE</scope>
    <source>
        <strain evidence="3">CL18-200174</strain>
    </source>
</reference>
<dbReference type="Pfam" id="PF13439">
    <property type="entry name" value="Glyco_transf_4"/>
    <property type="match status" value="1"/>
</dbReference>
<evidence type="ECO:0000313" key="4">
    <source>
        <dbReference type="Proteomes" id="UP000863577"/>
    </source>
</evidence>
<dbReference type="CDD" id="cd03801">
    <property type="entry name" value="GT4_PimA-like"/>
    <property type="match status" value="1"/>
</dbReference>
<proteinExistence type="predicted"/>
<feature type="domain" description="Glycosyltransferase subfamily 4-like N-terminal" evidence="2">
    <location>
        <begin position="14"/>
        <end position="205"/>
    </location>
</feature>
<dbReference type="Proteomes" id="UP000863577">
    <property type="component" value="Unassembled WGS sequence"/>
</dbReference>
<dbReference type="SUPFAM" id="SSF53756">
    <property type="entry name" value="UDP-Glycosyltransferase/glycogen phosphorylase"/>
    <property type="match status" value="1"/>
</dbReference>
<dbReference type="RefSeq" id="WP_062730358.1">
    <property type="nucleotide sequence ID" value="NZ_CP117814.1"/>
</dbReference>
<organism evidence="3 4">
    <name type="scientific">Legionella pneumophila</name>
    <dbReference type="NCBI Taxonomy" id="446"/>
    <lineage>
        <taxon>Bacteria</taxon>
        <taxon>Pseudomonadati</taxon>
        <taxon>Pseudomonadota</taxon>
        <taxon>Gammaproteobacteria</taxon>
        <taxon>Legionellales</taxon>
        <taxon>Legionellaceae</taxon>
        <taxon>Legionella</taxon>
    </lineage>
</organism>
<dbReference type="Pfam" id="PF00534">
    <property type="entry name" value="Glycos_transf_1"/>
    <property type="match status" value="1"/>
</dbReference>
<dbReference type="AlphaFoldDB" id="A0AAN5PNH8"/>
<evidence type="ECO:0000259" key="1">
    <source>
        <dbReference type="Pfam" id="PF00534"/>
    </source>
</evidence>
<evidence type="ECO:0000259" key="2">
    <source>
        <dbReference type="Pfam" id="PF13439"/>
    </source>
</evidence>
<dbReference type="InterPro" id="IPR050194">
    <property type="entry name" value="Glycosyltransferase_grp1"/>
</dbReference>
<accession>A0AAN5PNH8</accession>
<name>A0AAN5PNH8_LEGPN</name>
<dbReference type="InterPro" id="IPR001296">
    <property type="entry name" value="Glyco_trans_1"/>
</dbReference>